<name>A0A831TDM6_9BACT</name>
<gene>
    <name evidence="2" type="ORF">ENP34_14640</name>
</gene>
<dbReference type="InterPro" id="IPR018713">
    <property type="entry name" value="MPAB/Lcp_cat_dom"/>
</dbReference>
<dbReference type="GO" id="GO:0016491">
    <property type="term" value="F:oxidoreductase activity"/>
    <property type="evidence" value="ECO:0007669"/>
    <property type="project" value="InterPro"/>
</dbReference>
<dbReference type="EMBL" id="DSIY01000340">
    <property type="protein sequence ID" value="HEG92653.1"/>
    <property type="molecule type" value="Genomic_DNA"/>
</dbReference>
<dbReference type="PANTHER" id="PTHR36151">
    <property type="entry name" value="BLR2777 PROTEIN"/>
    <property type="match status" value="1"/>
</dbReference>
<evidence type="ECO:0000259" key="1">
    <source>
        <dbReference type="Pfam" id="PF09995"/>
    </source>
</evidence>
<dbReference type="PANTHER" id="PTHR36151:SF3">
    <property type="entry name" value="ER-BOUND OXYGENASE MPAB_MPAB'_RUBBER OXYGENASE CATALYTIC DOMAIN-CONTAINING PROTEIN"/>
    <property type="match status" value="1"/>
</dbReference>
<dbReference type="Pfam" id="PF09995">
    <property type="entry name" value="MPAB_Lcp_cat"/>
    <property type="match status" value="1"/>
</dbReference>
<protein>
    <submittedName>
        <fullName evidence="2">DUF2236 domain-containing protein</fullName>
    </submittedName>
</protein>
<proteinExistence type="predicted"/>
<reference evidence="2" key="1">
    <citation type="journal article" date="2020" name="mSystems">
        <title>Genome- and Community-Level Interaction Insights into Carbon Utilization and Element Cycling Functions of Hydrothermarchaeota in Hydrothermal Sediment.</title>
        <authorList>
            <person name="Zhou Z."/>
            <person name="Liu Y."/>
            <person name="Xu W."/>
            <person name="Pan J."/>
            <person name="Luo Z.H."/>
            <person name="Li M."/>
        </authorList>
    </citation>
    <scope>NUCLEOTIDE SEQUENCE [LARGE SCALE GENOMIC DNA]</scope>
    <source>
        <strain evidence="2">SpSt-210</strain>
    </source>
</reference>
<accession>A0A831TDM6</accession>
<feature type="domain" description="ER-bound oxygenase mpaB/mpaB'/Rubber oxygenase catalytic" evidence="1">
    <location>
        <begin position="12"/>
        <end position="245"/>
    </location>
</feature>
<organism evidence="2">
    <name type="scientific">Thermorudis peleae</name>
    <dbReference type="NCBI Taxonomy" id="1382356"/>
    <lineage>
        <taxon>Bacteria</taxon>
        <taxon>Pseudomonadati</taxon>
        <taxon>Thermomicrobiota</taxon>
        <taxon>Thermomicrobia</taxon>
        <taxon>Thermomicrobia incertae sedis</taxon>
        <taxon>Thermorudis</taxon>
    </lineage>
</organism>
<evidence type="ECO:0000313" key="2">
    <source>
        <dbReference type="EMBL" id="HEG92653.1"/>
    </source>
</evidence>
<sequence>MTTWPLLAQEVNAERVVILGWGRAILLQFAHPLVAAGVAEHSRFAANPGLALDRLHGTVSAMLAFTFGPQEAAVEAAWRIARVHDRVHGVLPQPVGPYPAGTPYSAHDPALLTWVHATVVDSTLLAYERFVRPLTPAERDRYCAESRGMEGWLGLEPGTLPGSWGELQDYLERMRRSGQIVVGETARRLARQLLWPALPVWLRPAARLWRLASIGLLPDELRAAYRFDWRRRDQLALVVISRSIRATLPWWPPALRFWPPARAGRQDWPRSRLSWPVEDRR</sequence>
<comment type="caution">
    <text evidence="2">The sequence shown here is derived from an EMBL/GenBank/DDBJ whole genome shotgun (WGS) entry which is preliminary data.</text>
</comment>
<dbReference type="AlphaFoldDB" id="A0A831TDM6"/>